<dbReference type="EMBL" id="MU864463">
    <property type="protein sequence ID" value="KAK4185069.1"/>
    <property type="molecule type" value="Genomic_DNA"/>
</dbReference>
<keyword evidence="3" id="KW-1185">Reference proteome</keyword>
<gene>
    <name evidence="2" type="ORF">QBC35DRAFT_440184</name>
</gene>
<reference evidence="2" key="1">
    <citation type="journal article" date="2023" name="Mol. Phylogenet. Evol.">
        <title>Genome-scale phylogeny and comparative genomics of the fungal order Sordariales.</title>
        <authorList>
            <person name="Hensen N."/>
            <person name="Bonometti L."/>
            <person name="Westerberg I."/>
            <person name="Brannstrom I.O."/>
            <person name="Guillou S."/>
            <person name="Cros-Aarteil S."/>
            <person name="Calhoun S."/>
            <person name="Haridas S."/>
            <person name="Kuo A."/>
            <person name="Mondo S."/>
            <person name="Pangilinan J."/>
            <person name="Riley R."/>
            <person name="LaButti K."/>
            <person name="Andreopoulos B."/>
            <person name="Lipzen A."/>
            <person name="Chen C."/>
            <person name="Yan M."/>
            <person name="Daum C."/>
            <person name="Ng V."/>
            <person name="Clum A."/>
            <person name="Steindorff A."/>
            <person name="Ohm R.A."/>
            <person name="Martin F."/>
            <person name="Silar P."/>
            <person name="Natvig D.O."/>
            <person name="Lalanne C."/>
            <person name="Gautier V."/>
            <person name="Ament-Velasquez S.L."/>
            <person name="Kruys A."/>
            <person name="Hutchinson M.I."/>
            <person name="Powell A.J."/>
            <person name="Barry K."/>
            <person name="Miller A.N."/>
            <person name="Grigoriev I.V."/>
            <person name="Debuchy R."/>
            <person name="Gladieux P."/>
            <person name="Hiltunen Thoren M."/>
            <person name="Johannesson H."/>
        </authorList>
    </citation>
    <scope>NUCLEOTIDE SEQUENCE</scope>
    <source>
        <strain evidence="2">PSN309</strain>
    </source>
</reference>
<keyword evidence="1" id="KW-0812">Transmembrane</keyword>
<protein>
    <submittedName>
        <fullName evidence="2">Uncharacterized protein</fullName>
    </submittedName>
</protein>
<feature type="transmembrane region" description="Helical" evidence="1">
    <location>
        <begin position="332"/>
        <end position="356"/>
    </location>
</feature>
<comment type="caution">
    <text evidence="2">The sequence shown here is derived from an EMBL/GenBank/DDBJ whole genome shotgun (WGS) entry which is preliminary data.</text>
</comment>
<sequence>MEDRMLANDEDIRTWLQNTTSNRRTSCGFASLLAPRHASRSVQLRAHNPANLRYLPFSREAFVQITKELPLHGDTVRVISRTDVPFFEEINLVDSPISCPGIYYCCRTSATWAGDMAVSSVFYPDTGFTAAVIFGCSDEVSEGIAARIENSEDAWTHPMLIMGIIAEIERERHMKLVQEHVFNLLQRVRNVSNAGIVSASSQLSKEDYSVNLWISVSQLSTSLKTWKKQLLRMEEHTGELERDLFGTDKTRTPSTKKDDWKLSARKTGRKIQKRLKEIVNEYEEKSQECSMVIDGMTVSAQLSWNQIGYQDTQTNLKIATATRQDSNQMRSIAFLTMIFLPATFLSSLFSTTFFNWSPSDDEKIVSSYFWVYPVLAVPITAVVVVCWYCTTRRRIARNKAPLNEKLID</sequence>
<reference evidence="2" key="2">
    <citation type="submission" date="2023-05" db="EMBL/GenBank/DDBJ databases">
        <authorList>
            <consortium name="Lawrence Berkeley National Laboratory"/>
            <person name="Steindorff A."/>
            <person name="Hensen N."/>
            <person name="Bonometti L."/>
            <person name="Westerberg I."/>
            <person name="Brannstrom I.O."/>
            <person name="Guillou S."/>
            <person name="Cros-Aarteil S."/>
            <person name="Calhoun S."/>
            <person name="Haridas S."/>
            <person name="Kuo A."/>
            <person name="Mondo S."/>
            <person name="Pangilinan J."/>
            <person name="Riley R."/>
            <person name="Labutti K."/>
            <person name="Andreopoulos B."/>
            <person name="Lipzen A."/>
            <person name="Chen C."/>
            <person name="Yanf M."/>
            <person name="Daum C."/>
            <person name="Ng V."/>
            <person name="Clum A."/>
            <person name="Ohm R."/>
            <person name="Martin F."/>
            <person name="Silar P."/>
            <person name="Natvig D."/>
            <person name="Lalanne C."/>
            <person name="Gautier V."/>
            <person name="Ament-Velasquez S.L."/>
            <person name="Kruys A."/>
            <person name="Hutchinson M.I."/>
            <person name="Powell A.J."/>
            <person name="Barry K."/>
            <person name="Miller A.N."/>
            <person name="Grigoriev I.V."/>
            <person name="Debuchy R."/>
            <person name="Gladieux P."/>
            <person name="Thoren M.H."/>
            <person name="Johannesson H."/>
        </authorList>
    </citation>
    <scope>NUCLEOTIDE SEQUENCE</scope>
    <source>
        <strain evidence="2">PSN309</strain>
    </source>
</reference>
<dbReference type="AlphaFoldDB" id="A0AAN6WNG2"/>
<evidence type="ECO:0000313" key="2">
    <source>
        <dbReference type="EMBL" id="KAK4185069.1"/>
    </source>
</evidence>
<accession>A0AAN6WNG2</accession>
<dbReference type="Proteomes" id="UP001302126">
    <property type="component" value="Unassembled WGS sequence"/>
</dbReference>
<proteinExistence type="predicted"/>
<keyword evidence="1" id="KW-0472">Membrane</keyword>
<organism evidence="2 3">
    <name type="scientific">Podospora australis</name>
    <dbReference type="NCBI Taxonomy" id="1536484"/>
    <lineage>
        <taxon>Eukaryota</taxon>
        <taxon>Fungi</taxon>
        <taxon>Dikarya</taxon>
        <taxon>Ascomycota</taxon>
        <taxon>Pezizomycotina</taxon>
        <taxon>Sordariomycetes</taxon>
        <taxon>Sordariomycetidae</taxon>
        <taxon>Sordariales</taxon>
        <taxon>Podosporaceae</taxon>
        <taxon>Podospora</taxon>
    </lineage>
</organism>
<evidence type="ECO:0000313" key="3">
    <source>
        <dbReference type="Proteomes" id="UP001302126"/>
    </source>
</evidence>
<feature type="transmembrane region" description="Helical" evidence="1">
    <location>
        <begin position="368"/>
        <end position="389"/>
    </location>
</feature>
<name>A0AAN6WNG2_9PEZI</name>
<keyword evidence="1" id="KW-1133">Transmembrane helix</keyword>
<evidence type="ECO:0000256" key="1">
    <source>
        <dbReference type="SAM" id="Phobius"/>
    </source>
</evidence>
<dbReference type="Gene3D" id="1.20.58.340">
    <property type="entry name" value="Magnesium transport protein CorA, transmembrane region"/>
    <property type="match status" value="1"/>
</dbReference>